<organism evidence="1 2">
    <name type="scientific">Thioclava litoralis</name>
    <dbReference type="NCBI Taxonomy" id="3076557"/>
    <lineage>
        <taxon>Bacteria</taxon>
        <taxon>Pseudomonadati</taxon>
        <taxon>Pseudomonadota</taxon>
        <taxon>Alphaproteobacteria</taxon>
        <taxon>Rhodobacterales</taxon>
        <taxon>Paracoccaceae</taxon>
        <taxon>Thioclava</taxon>
    </lineage>
</organism>
<name>A0ABZ1DXN2_9RHOB</name>
<dbReference type="EMBL" id="CP135443">
    <property type="protein sequence ID" value="WRY33545.1"/>
    <property type="molecule type" value="Genomic_DNA"/>
</dbReference>
<evidence type="ECO:0000313" key="2">
    <source>
        <dbReference type="Proteomes" id="UP001623290"/>
    </source>
</evidence>
<dbReference type="Proteomes" id="UP001623290">
    <property type="component" value="Chromosome"/>
</dbReference>
<proteinExistence type="predicted"/>
<sequence>MEFSRYAIYAVPEGELFARGTAWLGWDLSRGAAAVQPALGFDWASVTEKPARYGLHATLRAPFALNANALPTDLENLCEELSLTLRPLPLGELRLARLGRFLALIPEHNTQIEDFASYIVRQSNPLRRPLSDDEITKRLPRAFPDEGRQNLVDWGYPHVMQRFRFHITLTDTLSKAQMPIVEQAATHWFSSVLHDPVILRSLCLVGEDAMSKRFHLLQRFPIRQ</sequence>
<dbReference type="Pfam" id="PF06299">
    <property type="entry name" value="DUF1045"/>
    <property type="match status" value="1"/>
</dbReference>
<dbReference type="InterPro" id="IPR009389">
    <property type="entry name" value="DUF1045"/>
</dbReference>
<evidence type="ECO:0000313" key="1">
    <source>
        <dbReference type="EMBL" id="WRY33545.1"/>
    </source>
</evidence>
<dbReference type="RefSeq" id="WP_406720770.1">
    <property type="nucleotide sequence ID" value="NZ_CP135443.1"/>
</dbReference>
<keyword evidence="2" id="KW-1185">Reference proteome</keyword>
<protein>
    <submittedName>
        <fullName evidence="1">DUF1045 domain-containing protein</fullName>
    </submittedName>
</protein>
<gene>
    <name evidence="1" type="ORF">RPE78_12795</name>
</gene>
<accession>A0ABZ1DXN2</accession>
<reference evidence="1 2" key="1">
    <citation type="submission" date="2023-09" db="EMBL/GenBank/DDBJ databases">
        <title>Thioclava shenzhenensis sp. nov., a multidrug resistant bacteria-antagonizing species isolated from coastal seawater.</title>
        <authorList>
            <person name="Long M."/>
        </authorList>
    </citation>
    <scope>NUCLEOTIDE SEQUENCE [LARGE SCALE GENOMIC DNA]</scope>
    <source>
        <strain evidence="1 2">FTW29</strain>
    </source>
</reference>